<evidence type="ECO:0000256" key="7">
    <source>
        <dbReference type="RuleBase" id="RU003346"/>
    </source>
</evidence>
<dbReference type="AlphaFoldDB" id="A0A848L4W9"/>
<feature type="transmembrane region" description="Helical" evidence="8">
    <location>
        <begin position="81"/>
        <end position="101"/>
    </location>
</feature>
<dbReference type="PROSITE" id="PS50850">
    <property type="entry name" value="MFS"/>
    <property type="match status" value="1"/>
</dbReference>
<feature type="transmembrane region" description="Helical" evidence="8">
    <location>
        <begin position="253"/>
        <end position="276"/>
    </location>
</feature>
<dbReference type="EMBL" id="JABBNB010000030">
    <property type="protein sequence ID" value="NMO04085.1"/>
    <property type="molecule type" value="Genomic_DNA"/>
</dbReference>
<dbReference type="PROSITE" id="PS00217">
    <property type="entry name" value="SUGAR_TRANSPORT_2"/>
    <property type="match status" value="1"/>
</dbReference>
<comment type="similarity">
    <text evidence="2 7">Belongs to the major facilitator superfamily. Sugar transporter (TC 2.A.1.1) family.</text>
</comment>
<feature type="transmembrane region" description="Helical" evidence="8">
    <location>
        <begin position="320"/>
        <end position="343"/>
    </location>
</feature>
<comment type="caution">
    <text evidence="10">The sequence shown here is derived from an EMBL/GenBank/DDBJ whole genome shotgun (WGS) entry which is preliminary data.</text>
</comment>
<reference evidence="10 11" key="1">
    <citation type="submission" date="2020-04" db="EMBL/GenBank/DDBJ databases">
        <title>Gordonia sp. nov. TBRC 11910.</title>
        <authorList>
            <person name="Suriyachadkun C."/>
        </authorList>
    </citation>
    <scope>NUCLEOTIDE SEQUENCE [LARGE SCALE GENOMIC DNA]</scope>
    <source>
        <strain evidence="10 11">TBRC 11910</strain>
    </source>
</reference>
<dbReference type="NCBIfam" id="TIGR00879">
    <property type="entry name" value="SP"/>
    <property type="match status" value="1"/>
</dbReference>
<dbReference type="GO" id="GO:0022857">
    <property type="term" value="F:transmembrane transporter activity"/>
    <property type="evidence" value="ECO:0007669"/>
    <property type="project" value="InterPro"/>
</dbReference>
<evidence type="ECO:0000256" key="5">
    <source>
        <dbReference type="ARBA" id="ARBA00022989"/>
    </source>
</evidence>
<dbReference type="PRINTS" id="PR00171">
    <property type="entry name" value="SUGRTRNSPORT"/>
</dbReference>
<keyword evidence="5 8" id="KW-1133">Transmembrane helix</keyword>
<feature type="transmembrane region" description="Helical" evidence="8">
    <location>
        <begin position="107"/>
        <end position="129"/>
    </location>
</feature>
<dbReference type="PANTHER" id="PTHR48020:SF12">
    <property type="entry name" value="PROTON MYO-INOSITOL COTRANSPORTER"/>
    <property type="match status" value="1"/>
</dbReference>
<name>A0A848L4W9_9ACTN</name>
<dbReference type="InterPro" id="IPR050814">
    <property type="entry name" value="Myo-inositol_Transporter"/>
</dbReference>
<sequence>MTNPVPVKTTGLAALVAIAAASLGIIYGYDTSNIGAAKDFIKEQYTLGDGMTQAMATVVVVGEILGAIVGGWFANRVGRKTAMVTVGASYAVFALCSAIAPSVALLLVARFMLGLTVGVSVVVVPVFVAESAPAKSRGAMLVAYQFATIVGIILGYVFGFMLADSGQGAWRWMLGIAAIPAVLVTLVLMRLPDTARWYMSQNREDEARQALSRVEPDADAAEIEHELADMRQALRDESGGGLRELFRKPFSRATFFVVGLGFFIQITGINAIIYYSPDIFAGMGYNDNFGKYMLPAFVQLFGLAAVIVSLFTIDRFGRRPILLGGISTMVVAFITMIVAYQMAGGEFKGGGAAGIVGFIGLVLVVIGFSFGFGSLVWVYAGEAFPARLRAYGSSAMLTADLVANAIVAQFTLTMINGLGGSTTFAIFGVLTVCALAFVFKFAPETKGRKLEDIQHFWQNGGTWPADSAAPIETAK</sequence>
<dbReference type="PANTHER" id="PTHR48020">
    <property type="entry name" value="PROTON MYO-INOSITOL COTRANSPORTER"/>
    <property type="match status" value="1"/>
</dbReference>
<feature type="transmembrane region" description="Helical" evidence="8">
    <location>
        <begin position="355"/>
        <end position="379"/>
    </location>
</feature>
<feature type="transmembrane region" description="Helical" evidence="8">
    <location>
        <begin position="169"/>
        <end position="189"/>
    </location>
</feature>
<dbReference type="InterPro" id="IPR020846">
    <property type="entry name" value="MFS_dom"/>
</dbReference>
<keyword evidence="11" id="KW-1185">Reference proteome</keyword>
<evidence type="ECO:0000256" key="6">
    <source>
        <dbReference type="ARBA" id="ARBA00023136"/>
    </source>
</evidence>
<protein>
    <submittedName>
        <fullName evidence="10">Sugar porter family MFS transporter</fullName>
    </submittedName>
</protein>
<evidence type="ECO:0000256" key="4">
    <source>
        <dbReference type="ARBA" id="ARBA00022692"/>
    </source>
</evidence>
<evidence type="ECO:0000313" key="10">
    <source>
        <dbReference type="EMBL" id="NMO04085.1"/>
    </source>
</evidence>
<keyword evidence="3 7" id="KW-0813">Transport</keyword>
<dbReference type="SUPFAM" id="SSF103473">
    <property type="entry name" value="MFS general substrate transporter"/>
    <property type="match status" value="1"/>
</dbReference>
<comment type="subcellular location">
    <subcellularLocation>
        <location evidence="1">Cell membrane</location>
        <topology evidence="1">Multi-pass membrane protein</topology>
    </subcellularLocation>
</comment>
<dbReference type="InterPro" id="IPR005829">
    <property type="entry name" value="Sugar_transporter_CS"/>
</dbReference>
<feature type="domain" description="Major facilitator superfamily (MFS) profile" evidence="9">
    <location>
        <begin position="16"/>
        <end position="446"/>
    </location>
</feature>
<feature type="transmembrane region" description="Helical" evidence="8">
    <location>
        <begin position="141"/>
        <end position="163"/>
    </location>
</feature>
<dbReference type="InterPro" id="IPR005828">
    <property type="entry name" value="MFS_sugar_transport-like"/>
</dbReference>
<evidence type="ECO:0000256" key="8">
    <source>
        <dbReference type="SAM" id="Phobius"/>
    </source>
</evidence>
<dbReference type="RefSeq" id="WP_170196587.1">
    <property type="nucleotide sequence ID" value="NZ_JABBNB010000030.1"/>
</dbReference>
<feature type="transmembrane region" description="Helical" evidence="8">
    <location>
        <begin position="12"/>
        <end position="29"/>
    </location>
</feature>
<feature type="transmembrane region" description="Helical" evidence="8">
    <location>
        <begin position="54"/>
        <end position="74"/>
    </location>
</feature>
<feature type="transmembrane region" description="Helical" evidence="8">
    <location>
        <begin position="418"/>
        <end position="439"/>
    </location>
</feature>
<keyword evidence="4 8" id="KW-0812">Transmembrane</keyword>
<dbReference type="Pfam" id="PF00083">
    <property type="entry name" value="Sugar_tr"/>
    <property type="match status" value="1"/>
</dbReference>
<evidence type="ECO:0000256" key="3">
    <source>
        <dbReference type="ARBA" id="ARBA00022448"/>
    </source>
</evidence>
<dbReference type="Proteomes" id="UP000550729">
    <property type="component" value="Unassembled WGS sequence"/>
</dbReference>
<feature type="transmembrane region" description="Helical" evidence="8">
    <location>
        <begin position="391"/>
        <end position="412"/>
    </location>
</feature>
<accession>A0A848L4W9</accession>
<feature type="transmembrane region" description="Helical" evidence="8">
    <location>
        <begin position="296"/>
        <end position="313"/>
    </location>
</feature>
<proteinExistence type="inferred from homology"/>
<organism evidence="10 11">
    <name type="scientific">Gordonia asplenii</name>
    <dbReference type="NCBI Taxonomy" id="2725283"/>
    <lineage>
        <taxon>Bacteria</taxon>
        <taxon>Bacillati</taxon>
        <taxon>Actinomycetota</taxon>
        <taxon>Actinomycetes</taxon>
        <taxon>Mycobacteriales</taxon>
        <taxon>Gordoniaceae</taxon>
        <taxon>Gordonia</taxon>
    </lineage>
</organism>
<keyword evidence="6 8" id="KW-0472">Membrane</keyword>
<dbReference type="InterPro" id="IPR036259">
    <property type="entry name" value="MFS_trans_sf"/>
</dbReference>
<evidence type="ECO:0000313" key="11">
    <source>
        <dbReference type="Proteomes" id="UP000550729"/>
    </source>
</evidence>
<evidence type="ECO:0000256" key="2">
    <source>
        <dbReference type="ARBA" id="ARBA00010992"/>
    </source>
</evidence>
<dbReference type="Gene3D" id="1.20.1250.20">
    <property type="entry name" value="MFS general substrate transporter like domains"/>
    <property type="match status" value="1"/>
</dbReference>
<dbReference type="GO" id="GO:0005886">
    <property type="term" value="C:plasma membrane"/>
    <property type="evidence" value="ECO:0007669"/>
    <property type="project" value="UniProtKB-SubCell"/>
</dbReference>
<dbReference type="InterPro" id="IPR003663">
    <property type="entry name" value="Sugar/inositol_transpt"/>
</dbReference>
<evidence type="ECO:0000259" key="9">
    <source>
        <dbReference type="PROSITE" id="PS50850"/>
    </source>
</evidence>
<evidence type="ECO:0000256" key="1">
    <source>
        <dbReference type="ARBA" id="ARBA00004651"/>
    </source>
</evidence>
<dbReference type="PROSITE" id="PS00216">
    <property type="entry name" value="SUGAR_TRANSPORT_1"/>
    <property type="match status" value="1"/>
</dbReference>
<gene>
    <name evidence="10" type="ORF">HH308_22985</name>
</gene>